<evidence type="ECO:0000313" key="4">
    <source>
        <dbReference type="Proteomes" id="UP000016930"/>
    </source>
</evidence>
<evidence type="ECO:0000256" key="1">
    <source>
        <dbReference type="ARBA" id="ARBA00008106"/>
    </source>
</evidence>
<sequence>MHTLALDIYGTLLNTSSIASAITEHVGCSPETADQLSQLWRRYQLEYTWRLNSMSRYEPFDSVTRHSLLHASKELGFELHNKTTEALMEAYSRLPPFEDTVAALEALQQLPNVQPVIFSNGTDEMVTSALVAALPTRLLPMQKFLVDSVQQYKPATEVYHGLLKSVNQPIFAPNETSRVWLVSGNPFDVTGARAAGLGAFWIDRAGKGWMDQLVDKDLGPSKIVHSLSELVEVVKSLQEDAVK</sequence>
<dbReference type="PRINTS" id="PR00413">
    <property type="entry name" value="HADHALOGNASE"/>
</dbReference>
<dbReference type="InterPro" id="IPR051540">
    <property type="entry name" value="S-2-haloacid_dehalogenase"/>
</dbReference>
<accession>M2QH78</accession>
<dbReference type="InterPro" id="IPR036412">
    <property type="entry name" value="HAD-like_sf"/>
</dbReference>
<dbReference type="Pfam" id="PF00702">
    <property type="entry name" value="Hydrolase"/>
    <property type="match status" value="1"/>
</dbReference>
<dbReference type="Gene3D" id="3.40.50.1000">
    <property type="entry name" value="HAD superfamily/HAD-like"/>
    <property type="match status" value="1"/>
</dbReference>
<dbReference type="NCBIfam" id="TIGR01428">
    <property type="entry name" value="HAD_type_II"/>
    <property type="match status" value="1"/>
</dbReference>
<dbReference type="InterPro" id="IPR023198">
    <property type="entry name" value="PGP-like_dom2"/>
</dbReference>
<dbReference type="SFLD" id="SFLDS00003">
    <property type="entry name" value="Haloacid_Dehalogenase"/>
    <property type="match status" value="1"/>
</dbReference>
<dbReference type="OrthoDB" id="3256520at2759"/>
<dbReference type="GO" id="GO:0016791">
    <property type="term" value="F:phosphatase activity"/>
    <property type="evidence" value="ECO:0007669"/>
    <property type="project" value="UniProtKB-ARBA"/>
</dbReference>
<keyword evidence="2" id="KW-0378">Hydrolase</keyword>
<dbReference type="PANTHER" id="PTHR43316">
    <property type="entry name" value="HYDROLASE, HALOACID DELAHOGENASE-RELATED"/>
    <property type="match status" value="1"/>
</dbReference>
<dbReference type="HOGENOM" id="CLU_045011_3_1_1"/>
<dbReference type="Gene3D" id="1.10.150.240">
    <property type="entry name" value="Putative phosphatase, domain 2"/>
    <property type="match status" value="1"/>
</dbReference>
<keyword evidence="4" id="KW-1185">Reference proteome</keyword>
<dbReference type="GO" id="GO:0019120">
    <property type="term" value="F:hydrolase activity, acting on acid halide bonds, in C-halide compounds"/>
    <property type="evidence" value="ECO:0007669"/>
    <property type="project" value="InterPro"/>
</dbReference>
<proteinExistence type="inferred from homology"/>
<organism evidence="3 4">
    <name type="scientific">Ceriporiopsis subvermispora (strain B)</name>
    <name type="common">White-rot fungus</name>
    <name type="synonym">Gelatoporia subvermispora</name>
    <dbReference type="NCBI Taxonomy" id="914234"/>
    <lineage>
        <taxon>Eukaryota</taxon>
        <taxon>Fungi</taxon>
        <taxon>Dikarya</taxon>
        <taxon>Basidiomycota</taxon>
        <taxon>Agaricomycotina</taxon>
        <taxon>Agaricomycetes</taxon>
        <taxon>Polyporales</taxon>
        <taxon>Gelatoporiaceae</taxon>
        <taxon>Gelatoporia</taxon>
    </lineage>
</organism>
<dbReference type="InterPro" id="IPR006439">
    <property type="entry name" value="HAD-SF_hydro_IA"/>
</dbReference>
<dbReference type="InterPro" id="IPR006328">
    <property type="entry name" value="2-HAD"/>
</dbReference>
<dbReference type="NCBIfam" id="TIGR01493">
    <property type="entry name" value="HAD-SF-IA-v2"/>
    <property type="match status" value="1"/>
</dbReference>
<gene>
    <name evidence="3" type="ORF">CERSUDRAFT_124249</name>
</gene>
<dbReference type="EMBL" id="KB445798">
    <property type="protein sequence ID" value="EMD36388.1"/>
    <property type="molecule type" value="Genomic_DNA"/>
</dbReference>
<reference evidence="3 4" key="1">
    <citation type="journal article" date="2012" name="Proc. Natl. Acad. Sci. U.S.A.">
        <title>Comparative genomics of Ceriporiopsis subvermispora and Phanerochaete chrysosporium provide insight into selective ligninolysis.</title>
        <authorList>
            <person name="Fernandez-Fueyo E."/>
            <person name="Ruiz-Duenas F.J."/>
            <person name="Ferreira P."/>
            <person name="Floudas D."/>
            <person name="Hibbett D.S."/>
            <person name="Canessa P."/>
            <person name="Larrondo L.F."/>
            <person name="James T.Y."/>
            <person name="Seelenfreund D."/>
            <person name="Lobos S."/>
            <person name="Polanco R."/>
            <person name="Tello M."/>
            <person name="Honda Y."/>
            <person name="Watanabe T."/>
            <person name="Watanabe T."/>
            <person name="Ryu J.S."/>
            <person name="Kubicek C.P."/>
            <person name="Schmoll M."/>
            <person name="Gaskell J."/>
            <person name="Hammel K.E."/>
            <person name="St John F.J."/>
            <person name="Vanden Wymelenberg A."/>
            <person name="Sabat G."/>
            <person name="Splinter BonDurant S."/>
            <person name="Syed K."/>
            <person name="Yadav J.S."/>
            <person name="Doddapaneni H."/>
            <person name="Subramanian V."/>
            <person name="Lavin J.L."/>
            <person name="Oguiza J.A."/>
            <person name="Perez G."/>
            <person name="Pisabarro A.G."/>
            <person name="Ramirez L."/>
            <person name="Santoyo F."/>
            <person name="Master E."/>
            <person name="Coutinho P.M."/>
            <person name="Henrissat B."/>
            <person name="Lombard V."/>
            <person name="Magnuson J.K."/>
            <person name="Kuees U."/>
            <person name="Hori C."/>
            <person name="Igarashi K."/>
            <person name="Samejima M."/>
            <person name="Held B.W."/>
            <person name="Barry K.W."/>
            <person name="LaButti K.M."/>
            <person name="Lapidus A."/>
            <person name="Lindquist E.A."/>
            <person name="Lucas S.M."/>
            <person name="Riley R."/>
            <person name="Salamov A.A."/>
            <person name="Hoffmeister D."/>
            <person name="Schwenk D."/>
            <person name="Hadar Y."/>
            <person name="Yarden O."/>
            <person name="de Vries R.P."/>
            <person name="Wiebenga A."/>
            <person name="Stenlid J."/>
            <person name="Eastwood D."/>
            <person name="Grigoriev I.V."/>
            <person name="Berka R.M."/>
            <person name="Blanchette R.A."/>
            <person name="Kersten P."/>
            <person name="Martinez A.T."/>
            <person name="Vicuna R."/>
            <person name="Cullen D."/>
        </authorList>
    </citation>
    <scope>NUCLEOTIDE SEQUENCE [LARGE SCALE GENOMIC DNA]</scope>
    <source>
        <strain evidence="3 4">B</strain>
    </source>
</reference>
<evidence type="ECO:0000256" key="2">
    <source>
        <dbReference type="ARBA" id="ARBA00022801"/>
    </source>
</evidence>
<protein>
    <recommendedName>
        <fullName evidence="5">Haloacid dehalogenase</fullName>
    </recommendedName>
</protein>
<dbReference type="Proteomes" id="UP000016930">
    <property type="component" value="Unassembled WGS sequence"/>
</dbReference>
<dbReference type="SFLD" id="SFLDG01129">
    <property type="entry name" value="C1.5:_HAD__Beta-PGM__Phosphata"/>
    <property type="match status" value="1"/>
</dbReference>
<evidence type="ECO:0008006" key="5">
    <source>
        <dbReference type="Google" id="ProtNLM"/>
    </source>
</evidence>
<evidence type="ECO:0000313" key="3">
    <source>
        <dbReference type="EMBL" id="EMD36388.1"/>
    </source>
</evidence>
<name>M2QH78_CERS8</name>
<dbReference type="InterPro" id="IPR023214">
    <property type="entry name" value="HAD_sf"/>
</dbReference>
<dbReference type="PANTHER" id="PTHR43316:SF3">
    <property type="entry name" value="HALOACID DEHALOGENASE, TYPE II (AFU_ORTHOLOGUE AFUA_2G07750)-RELATED"/>
    <property type="match status" value="1"/>
</dbReference>
<comment type="similarity">
    <text evidence="1">Belongs to the HAD-like hydrolase superfamily. S-2-haloalkanoic acid dehalogenase family.</text>
</comment>
<dbReference type="SUPFAM" id="SSF56784">
    <property type="entry name" value="HAD-like"/>
    <property type="match status" value="1"/>
</dbReference>
<dbReference type="AlphaFoldDB" id="M2QH78"/>
<dbReference type="STRING" id="914234.M2QH78"/>